<evidence type="ECO:0000313" key="8">
    <source>
        <dbReference type="Proteomes" id="UP001243286"/>
    </source>
</evidence>
<name>A0ABT6QZ68_9BACL</name>
<dbReference type="InterPro" id="IPR036188">
    <property type="entry name" value="FAD/NAD-bd_sf"/>
</dbReference>
<dbReference type="Gene3D" id="3.50.50.60">
    <property type="entry name" value="FAD/NAD(P)-binding domain"/>
    <property type="match status" value="2"/>
</dbReference>
<dbReference type="RefSeq" id="WP_282354369.1">
    <property type="nucleotide sequence ID" value="NZ_JASBQV010000003.1"/>
</dbReference>
<dbReference type="EC" id="1.-.-.-" evidence="7"/>
<comment type="caution">
    <text evidence="7">The sequence shown here is derived from an EMBL/GenBank/DDBJ whole genome shotgun (WGS) entry which is preliminary data.</text>
</comment>
<evidence type="ECO:0000313" key="7">
    <source>
        <dbReference type="EMBL" id="MDI3233978.1"/>
    </source>
</evidence>
<comment type="similarity">
    <text evidence="4">Belongs to the carotenoid/retinoid oxidoreductase family. CrtN subfamily.</text>
</comment>
<accession>A0ABT6QZ68</accession>
<feature type="domain" description="Amine oxidase" evidence="6">
    <location>
        <begin position="13"/>
        <end position="286"/>
    </location>
</feature>
<dbReference type="EMBL" id="JASBQV010000003">
    <property type="protein sequence ID" value="MDI3233978.1"/>
    <property type="molecule type" value="Genomic_DNA"/>
</dbReference>
<dbReference type="SUPFAM" id="SSF51905">
    <property type="entry name" value="FAD/NAD(P)-binding domain"/>
    <property type="match status" value="1"/>
</dbReference>
<comment type="pathway">
    <text evidence="1 5">Carotenoid biosynthesis.</text>
</comment>
<dbReference type="PANTHER" id="PTHR43734">
    <property type="entry name" value="PHYTOENE DESATURASE"/>
    <property type="match status" value="1"/>
</dbReference>
<dbReference type="InterPro" id="IPR014105">
    <property type="entry name" value="Carotenoid/retinoid_OxRdtase"/>
</dbReference>
<evidence type="ECO:0000256" key="4">
    <source>
        <dbReference type="ARBA" id="ARBA00038322"/>
    </source>
</evidence>
<evidence type="ECO:0000256" key="1">
    <source>
        <dbReference type="ARBA" id="ARBA00004829"/>
    </source>
</evidence>
<reference evidence="7 8" key="1">
    <citation type="submission" date="2023-04" db="EMBL/GenBank/DDBJ databases">
        <title>Antarctic isolates genomes.</title>
        <authorList>
            <person name="Dimov S.G."/>
        </authorList>
    </citation>
    <scope>NUCLEOTIDE SEQUENCE [LARGE SCALE GENOMIC DNA]</scope>
    <source>
        <strain evidence="7 8">AL19</strain>
    </source>
</reference>
<organism evidence="7 8">
    <name type="scientific">Exiguobacterium antarcticum</name>
    <dbReference type="NCBI Taxonomy" id="132920"/>
    <lineage>
        <taxon>Bacteria</taxon>
        <taxon>Bacillati</taxon>
        <taxon>Bacillota</taxon>
        <taxon>Bacilli</taxon>
        <taxon>Bacillales</taxon>
        <taxon>Bacillales Family XII. Incertae Sedis</taxon>
        <taxon>Exiguobacterium</taxon>
    </lineage>
</organism>
<dbReference type="Gene3D" id="3.90.660.20">
    <property type="entry name" value="Protoporphyrinogen oxidase, mitochondrial, domain 2"/>
    <property type="match status" value="1"/>
</dbReference>
<protein>
    <submittedName>
        <fullName evidence="7">Phytoene desaturase family protein</fullName>
        <ecNumber evidence="7">1.-.-.-</ecNumber>
    </submittedName>
</protein>
<dbReference type="NCBIfam" id="TIGR02734">
    <property type="entry name" value="crtI_fam"/>
    <property type="match status" value="1"/>
</dbReference>
<dbReference type="Pfam" id="PF01593">
    <property type="entry name" value="Amino_oxidase"/>
    <property type="match status" value="1"/>
</dbReference>
<dbReference type="PANTHER" id="PTHR43734:SF1">
    <property type="entry name" value="PHYTOENE DESATURASE"/>
    <property type="match status" value="1"/>
</dbReference>
<keyword evidence="2 5" id="KW-0125">Carotenoid biosynthesis</keyword>
<proteinExistence type="inferred from homology"/>
<keyword evidence="8" id="KW-1185">Reference proteome</keyword>
<keyword evidence="3 5" id="KW-0560">Oxidoreductase</keyword>
<evidence type="ECO:0000256" key="5">
    <source>
        <dbReference type="RuleBase" id="RU362075"/>
    </source>
</evidence>
<sequence length="490" mass="55505">MKIGFVGAGVGTLHAALLLTKRYPEIEITIFEKETRAGGRLASVDFESGGRIDQGPTIVLMPGKLQEQLKEAGLEGVELKRIDPLYDLHFDDGTVVTKQADVVDQAIAIERQFGEGRGFQEFMNQKSKDYDVSVSKFLERSYFRKRELLHPSMLAPLVKMHAMETAHDHLKRFFKSKYLRMAYSFPTFYIGGNPYTTPSIYGLIPYREQEEGVWYVKGGYFSLAERMYEALIERGVQFKFNQSVERVMIREGQAKGLIVEGQEYHYDSVVLNGEFPLMEYLVEGKLPKKYVPSGGTLLLYFKIHGKVDLPVHRFLMPSDLKPLMTSIFQKDELPEHPAVYLFNPSKVDDSLTEADDSVVYALVPSPRGYDQEKYEAHGFIDQVLAKIEQHLPGFQSQIAEMKIRTPQDAQDFGLYEGGSFGIAPTIRQSAALKTQAKPYADIERLYAVGASVHPCGGVPIVMMGATLLVNRMEQEMRWKNGYSDERIRSM</sequence>
<dbReference type="GO" id="GO:0016491">
    <property type="term" value="F:oxidoreductase activity"/>
    <property type="evidence" value="ECO:0007669"/>
    <property type="project" value="UniProtKB-KW"/>
</dbReference>
<dbReference type="Proteomes" id="UP001243286">
    <property type="component" value="Unassembled WGS sequence"/>
</dbReference>
<evidence type="ECO:0000256" key="3">
    <source>
        <dbReference type="ARBA" id="ARBA00023002"/>
    </source>
</evidence>
<dbReference type="InterPro" id="IPR002937">
    <property type="entry name" value="Amino_oxidase"/>
</dbReference>
<evidence type="ECO:0000259" key="6">
    <source>
        <dbReference type="Pfam" id="PF01593"/>
    </source>
</evidence>
<evidence type="ECO:0000256" key="2">
    <source>
        <dbReference type="ARBA" id="ARBA00022746"/>
    </source>
</evidence>
<gene>
    <name evidence="7" type="primary">crtI</name>
    <name evidence="7" type="ORF">QK289_03075</name>
</gene>